<comment type="caution">
    <text evidence="2">The sequence shown here is derived from an EMBL/GenBank/DDBJ whole genome shotgun (WGS) entry which is preliminary data.</text>
</comment>
<evidence type="ECO:0000313" key="3">
    <source>
        <dbReference type="Proteomes" id="UP000299102"/>
    </source>
</evidence>
<feature type="region of interest" description="Disordered" evidence="1">
    <location>
        <begin position="1"/>
        <end position="27"/>
    </location>
</feature>
<dbReference type="AlphaFoldDB" id="A0A4C1ZSG5"/>
<proteinExistence type="predicted"/>
<reference evidence="2 3" key="1">
    <citation type="journal article" date="2019" name="Commun. Biol.">
        <title>The bagworm genome reveals a unique fibroin gene that provides high tensile strength.</title>
        <authorList>
            <person name="Kono N."/>
            <person name="Nakamura H."/>
            <person name="Ohtoshi R."/>
            <person name="Tomita M."/>
            <person name="Numata K."/>
            <person name="Arakawa K."/>
        </authorList>
    </citation>
    <scope>NUCLEOTIDE SEQUENCE [LARGE SCALE GENOMIC DNA]</scope>
</reference>
<sequence length="128" mass="14569">MFRWKGTRAPVLTNSPTEPPEAHSEGDQRALLLLREGRRGHVTNEVWCGRGGAGRAGGGAGAARHVFSHRFVIRARFIIKAIRKEAERREKYDFPRVAKLYESAWPRASRREPAARRDVGRDRFGLTY</sequence>
<dbReference type="Proteomes" id="UP000299102">
    <property type="component" value="Unassembled WGS sequence"/>
</dbReference>
<accession>A0A4C1ZSG5</accession>
<organism evidence="2 3">
    <name type="scientific">Eumeta variegata</name>
    <name type="common">Bagworm moth</name>
    <name type="synonym">Eumeta japonica</name>
    <dbReference type="NCBI Taxonomy" id="151549"/>
    <lineage>
        <taxon>Eukaryota</taxon>
        <taxon>Metazoa</taxon>
        <taxon>Ecdysozoa</taxon>
        <taxon>Arthropoda</taxon>
        <taxon>Hexapoda</taxon>
        <taxon>Insecta</taxon>
        <taxon>Pterygota</taxon>
        <taxon>Neoptera</taxon>
        <taxon>Endopterygota</taxon>
        <taxon>Lepidoptera</taxon>
        <taxon>Glossata</taxon>
        <taxon>Ditrysia</taxon>
        <taxon>Tineoidea</taxon>
        <taxon>Psychidae</taxon>
        <taxon>Oiketicinae</taxon>
        <taxon>Eumeta</taxon>
    </lineage>
</organism>
<evidence type="ECO:0000313" key="2">
    <source>
        <dbReference type="EMBL" id="GBP89939.1"/>
    </source>
</evidence>
<dbReference type="EMBL" id="BGZK01002045">
    <property type="protein sequence ID" value="GBP89939.1"/>
    <property type="molecule type" value="Genomic_DNA"/>
</dbReference>
<name>A0A4C1ZSG5_EUMVA</name>
<gene>
    <name evidence="2" type="ORF">EVAR_63766_1</name>
</gene>
<keyword evidence="3" id="KW-1185">Reference proteome</keyword>
<evidence type="ECO:0000256" key="1">
    <source>
        <dbReference type="SAM" id="MobiDB-lite"/>
    </source>
</evidence>
<protein>
    <submittedName>
        <fullName evidence="2">Uncharacterized protein</fullName>
    </submittedName>
</protein>